<dbReference type="AlphaFoldDB" id="C1EER9"/>
<feature type="compositionally biased region" description="Low complexity" evidence="10">
    <location>
        <begin position="142"/>
        <end position="176"/>
    </location>
</feature>
<evidence type="ECO:0000256" key="7">
    <source>
        <dbReference type="ARBA" id="ARBA00023306"/>
    </source>
</evidence>
<dbReference type="eggNOG" id="KOG3000">
    <property type="taxonomic scope" value="Eukaryota"/>
</dbReference>
<keyword evidence="5" id="KW-0498">Mitosis</keyword>
<dbReference type="OrthoDB" id="2119228at2759"/>
<dbReference type="GO" id="GO:0008017">
    <property type="term" value="F:microtubule binding"/>
    <property type="evidence" value="ECO:0007669"/>
    <property type="project" value="InterPro"/>
</dbReference>
<comment type="subcellular location">
    <subcellularLocation>
        <location evidence="8">Cytoplasm</location>
        <location evidence="8">Cytoskeleton</location>
        <location evidence="8">Phragmoplast</location>
    </subcellularLocation>
</comment>
<keyword evidence="6" id="KW-0206">Cytoskeleton</keyword>
<dbReference type="KEGG" id="mis:MICPUN_62721"/>
<keyword evidence="4 9" id="KW-0493">Microtubule</keyword>
<dbReference type="InterPro" id="IPR004953">
    <property type="entry name" value="EB1_C"/>
</dbReference>
<evidence type="ECO:0000256" key="4">
    <source>
        <dbReference type="ARBA" id="ARBA00022701"/>
    </source>
</evidence>
<dbReference type="GeneID" id="8247451"/>
<dbReference type="STRING" id="296587.C1EER9"/>
<keyword evidence="14" id="KW-1185">Reference proteome</keyword>
<dbReference type="Pfam" id="PF00307">
    <property type="entry name" value="CH"/>
    <property type="match status" value="1"/>
</dbReference>
<dbReference type="PROSITE" id="PS50021">
    <property type="entry name" value="CH"/>
    <property type="match status" value="1"/>
</dbReference>
<evidence type="ECO:0000256" key="1">
    <source>
        <dbReference type="ARBA" id="ARBA00010729"/>
    </source>
</evidence>
<gene>
    <name evidence="13" type="primary">EB1</name>
    <name evidence="13" type="ORF">MICPUN_62721</name>
</gene>
<evidence type="ECO:0000313" key="13">
    <source>
        <dbReference type="EMBL" id="ACO66580.1"/>
    </source>
</evidence>
<dbReference type="InterPro" id="IPR036872">
    <property type="entry name" value="CH_dom_sf"/>
</dbReference>
<dbReference type="Proteomes" id="UP000002009">
    <property type="component" value="Chromosome 11"/>
</dbReference>
<dbReference type="GO" id="GO:0009524">
    <property type="term" value="C:phragmoplast"/>
    <property type="evidence" value="ECO:0007669"/>
    <property type="project" value="UniProtKB-SubCell"/>
</dbReference>
<feature type="compositionally biased region" description="Acidic residues" evidence="10">
    <location>
        <begin position="304"/>
        <end position="320"/>
    </location>
</feature>
<dbReference type="SUPFAM" id="SSF140612">
    <property type="entry name" value="EB1 dimerisation domain-like"/>
    <property type="match status" value="1"/>
</dbReference>
<evidence type="ECO:0000256" key="10">
    <source>
        <dbReference type="SAM" id="MobiDB-lite"/>
    </source>
</evidence>
<evidence type="ECO:0000256" key="2">
    <source>
        <dbReference type="ARBA" id="ARBA00022490"/>
    </source>
</evidence>
<dbReference type="RefSeq" id="XP_002505322.1">
    <property type="nucleotide sequence ID" value="XM_002505276.1"/>
</dbReference>
<dbReference type="InterPro" id="IPR001715">
    <property type="entry name" value="CH_dom"/>
</dbReference>
<evidence type="ECO:0000259" key="12">
    <source>
        <dbReference type="PROSITE" id="PS51230"/>
    </source>
</evidence>
<accession>C1EER9</accession>
<evidence type="ECO:0000256" key="6">
    <source>
        <dbReference type="ARBA" id="ARBA00023212"/>
    </source>
</evidence>
<evidence type="ECO:0000259" key="11">
    <source>
        <dbReference type="PROSITE" id="PS50021"/>
    </source>
</evidence>
<name>C1EER9_MICCC</name>
<dbReference type="GO" id="GO:0009652">
    <property type="term" value="P:thigmotropism"/>
    <property type="evidence" value="ECO:0007669"/>
    <property type="project" value="UniProtKB-ARBA"/>
</dbReference>
<feature type="region of interest" description="Disordered" evidence="10">
    <location>
        <begin position="129"/>
        <end position="187"/>
    </location>
</feature>
<feature type="region of interest" description="Disordered" evidence="10">
    <location>
        <begin position="303"/>
        <end position="410"/>
    </location>
</feature>
<keyword evidence="3" id="KW-0132">Cell division</keyword>
<feature type="domain" description="Calponin-homology (CH)" evidence="11">
    <location>
        <begin position="17"/>
        <end position="119"/>
    </location>
</feature>
<protein>
    <submittedName>
        <fullName evidence="13">Microtubule end binding protein</fullName>
    </submittedName>
</protein>
<sequence length="410" mass="43656">MAAANASSIGLQHPAFFVGRAELLDWVNGLLNLRLTKVEQVASGAVHCQILDACHPGVVNMSKVNVNAKSEYEMVANYKVLQSVFDKLKITRNIEVNKLIKARPLDNLEFLQWMKYYYDCATGGMGPPDANYDGEERRAHAKGAGSAAPAKKPASSSKQQPSTSASAAAKKPTATARGVPTASSSNAKVATLQKEIESLKLAVERAEQEREFYFEKLQDVEFLCQRPEFVGQHLTCVVERILYHTEGKPDVEAIIAECATGADGAGDAAVVSPEEAGVAPVAAPPQAVEPTDVETPPAYVEETAAVEDEPAVKEEEEEEETIGKPDVEEDAVTEEIDGGTGAAPDLDVTVEADERAAADEDDDEEFNSEDAPGDVTMNDVAPSPAPECAPRPDAAAATREPLGPVQNVNA</sequence>
<dbReference type="FunCoup" id="C1EER9">
    <property type="interactions" value="1319"/>
</dbReference>
<keyword evidence="2" id="KW-0963">Cytoplasm</keyword>
<dbReference type="InParanoid" id="C1EER9"/>
<proteinExistence type="inferred from homology"/>
<dbReference type="Gene3D" id="1.20.5.1430">
    <property type="match status" value="1"/>
</dbReference>
<dbReference type="GO" id="GO:0005874">
    <property type="term" value="C:microtubule"/>
    <property type="evidence" value="ECO:0007669"/>
    <property type="project" value="UniProtKB-KW"/>
</dbReference>
<dbReference type="SUPFAM" id="SSF47576">
    <property type="entry name" value="Calponin-homology domain, CH-domain"/>
    <property type="match status" value="1"/>
</dbReference>
<dbReference type="PANTHER" id="PTHR10623">
    <property type="entry name" value="MICROTUBULE-ASSOCIATED PROTEIN RP/EB FAMILY MEMBER"/>
    <property type="match status" value="1"/>
</dbReference>
<dbReference type="InterPro" id="IPR027328">
    <property type="entry name" value="MAPRE"/>
</dbReference>
<dbReference type="FunFam" id="1.10.418.10:FF:000028">
    <property type="entry name" value="RP/EB family microtubule-associated protein"/>
    <property type="match status" value="1"/>
</dbReference>
<keyword evidence="7" id="KW-0131">Cell cycle</keyword>
<evidence type="ECO:0000313" key="14">
    <source>
        <dbReference type="Proteomes" id="UP000002009"/>
    </source>
</evidence>
<reference evidence="13 14" key="1">
    <citation type="journal article" date="2009" name="Science">
        <title>Green evolution and dynamic adaptations revealed by genomes of the marine picoeukaryotes Micromonas.</title>
        <authorList>
            <person name="Worden A.Z."/>
            <person name="Lee J.H."/>
            <person name="Mock T."/>
            <person name="Rouze P."/>
            <person name="Simmons M.P."/>
            <person name="Aerts A.L."/>
            <person name="Allen A.E."/>
            <person name="Cuvelier M.L."/>
            <person name="Derelle E."/>
            <person name="Everett M.V."/>
            <person name="Foulon E."/>
            <person name="Grimwood J."/>
            <person name="Gundlach H."/>
            <person name="Henrissat B."/>
            <person name="Napoli C."/>
            <person name="McDonald S.M."/>
            <person name="Parker M.S."/>
            <person name="Rombauts S."/>
            <person name="Salamov A."/>
            <person name="Von Dassow P."/>
            <person name="Badger J.H."/>
            <person name="Coutinho P.M."/>
            <person name="Demir E."/>
            <person name="Dubchak I."/>
            <person name="Gentemann C."/>
            <person name="Eikrem W."/>
            <person name="Gready J.E."/>
            <person name="John U."/>
            <person name="Lanier W."/>
            <person name="Lindquist E.A."/>
            <person name="Lucas S."/>
            <person name="Mayer K.F."/>
            <person name="Moreau H."/>
            <person name="Not F."/>
            <person name="Otillar R."/>
            <person name="Panaud O."/>
            <person name="Pangilinan J."/>
            <person name="Paulsen I."/>
            <person name="Piegu B."/>
            <person name="Poliakov A."/>
            <person name="Robbens S."/>
            <person name="Schmutz J."/>
            <person name="Toulza E."/>
            <person name="Wyss T."/>
            <person name="Zelensky A."/>
            <person name="Zhou K."/>
            <person name="Armbrust E.V."/>
            <person name="Bhattacharya D."/>
            <person name="Goodenough U.W."/>
            <person name="Van de Peer Y."/>
            <person name="Grigoriev I.V."/>
        </authorList>
    </citation>
    <scope>NUCLEOTIDE SEQUENCE [LARGE SCALE GENOMIC DNA]</scope>
    <source>
        <strain evidence="14">RCC299 / NOUM17</strain>
    </source>
</reference>
<feature type="compositionally biased region" description="Acidic residues" evidence="10">
    <location>
        <begin position="327"/>
        <end position="337"/>
    </location>
</feature>
<dbReference type="Gene3D" id="1.10.418.10">
    <property type="entry name" value="Calponin-like domain"/>
    <property type="match status" value="1"/>
</dbReference>
<evidence type="ECO:0000256" key="8">
    <source>
        <dbReference type="ARBA" id="ARBA00060413"/>
    </source>
</evidence>
<organism evidence="13 14">
    <name type="scientific">Micromonas commoda (strain RCC299 / NOUM17 / CCMP2709)</name>
    <name type="common">Picoplanktonic green alga</name>
    <dbReference type="NCBI Taxonomy" id="296587"/>
    <lineage>
        <taxon>Eukaryota</taxon>
        <taxon>Viridiplantae</taxon>
        <taxon>Chlorophyta</taxon>
        <taxon>Mamiellophyceae</taxon>
        <taxon>Mamiellales</taxon>
        <taxon>Mamiellaceae</taxon>
        <taxon>Micromonas</taxon>
    </lineage>
</organism>
<dbReference type="OMA" id="HTHWIKH"/>
<dbReference type="GO" id="GO:0051301">
    <property type="term" value="P:cell division"/>
    <property type="evidence" value="ECO:0007669"/>
    <property type="project" value="UniProtKB-KW"/>
</dbReference>
<evidence type="ECO:0000256" key="9">
    <source>
        <dbReference type="PROSITE-ProRule" id="PRU00576"/>
    </source>
</evidence>
<dbReference type="InterPro" id="IPR036133">
    <property type="entry name" value="EB1_C_sf"/>
</dbReference>
<feature type="compositionally biased region" description="Acidic residues" evidence="10">
    <location>
        <begin position="359"/>
        <end position="372"/>
    </location>
</feature>
<feature type="domain" description="EB1 C-terminal" evidence="12">
    <location>
        <begin position="181"/>
        <end position="251"/>
    </location>
</feature>
<dbReference type="EMBL" id="CP001330">
    <property type="protein sequence ID" value="ACO66580.1"/>
    <property type="molecule type" value="Genomic_DNA"/>
</dbReference>
<comment type="similarity">
    <text evidence="1">Belongs to the MAPRE family.</text>
</comment>
<dbReference type="Pfam" id="PF03271">
    <property type="entry name" value="EB1"/>
    <property type="match status" value="1"/>
</dbReference>
<evidence type="ECO:0000256" key="5">
    <source>
        <dbReference type="ARBA" id="ARBA00022776"/>
    </source>
</evidence>
<evidence type="ECO:0000256" key="3">
    <source>
        <dbReference type="ARBA" id="ARBA00022618"/>
    </source>
</evidence>
<dbReference type="PROSITE" id="PS51230">
    <property type="entry name" value="EB1_C"/>
    <property type="match status" value="1"/>
</dbReference>